<sequence length="297" mass="32151">MNRRAWLLSMVWLVCGAAGLAAQEITVLPNLTYAEAGDVKLQLDLILPKEGEGPYPGLVLIHGGGWVGGTRHVFRPKAEEAARKGYVTATISYRLTNPDKTTGKPEYPFPAQIHDCKAAVRWLRAHAAEYKLDPRRIGVMGASAGGHLSLLVGLTDPKDDLEGELGPRDASSRVQAVVNIFGPTDLLRCFETSPGGVGFLKALCNGTPEDSRELYVRASPVHYVTNDDPPVLTLHGEKDTLVPVEQAQLLDAKLKAAGVTHELVVLKDQGHGFQGEAAQQAEQAAWDFLARHLMPSR</sequence>
<evidence type="ECO:0000313" key="4">
    <source>
        <dbReference type="EMBL" id="HGT38384.1"/>
    </source>
</evidence>
<dbReference type="PANTHER" id="PTHR48081:SF13">
    <property type="entry name" value="ALPHA_BETA HYDROLASE"/>
    <property type="match status" value="1"/>
</dbReference>
<dbReference type="InterPro" id="IPR050300">
    <property type="entry name" value="GDXG_lipolytic_enzyme"/>
</dbReference>
<evidence type="ECO:0000256" key="1">
    <source>
        <dbReference type="ARBA" id="ARBA00022801"/>
    </source>
</evidence>
<reference evidence="4" key="1">
    <citation type="journal article" date="2020" name="mSystems">
        <title>Genome- and Community-Level Interaction Insights into Carbon Utilization and Element Cycling Functions of Hydrothermarchaeota in Hydrothermal Sediment.</title>
        <authorList>
            <person name="Zhou Z."/>
            <person name="Liu Y."/>
            <person name="Xu W."/>
            <person name="Pan J."/>
            <person name="Luo Z.H."/>
            <person name="Li M."/>
        </authorList>
    </citation>
    <scope>NUCLEOTIDE SEQUENCE [LARGE SCALE GENOMIC DNA]</scope>
    <source>
        <strain evidence="4">SpSt-508</strain>
    </source>
</reference>
<dbReference type="Gene3D" id="3.40.50.1820">
    <property type="entry name" value="alpha/beta hydrolase"/>
    <property type="match status" value="1"/>
</dbReference>
<feature type="domain" description="BD-FAE-like" evidence="3">
    <location>
        <begin position="43"/>
        <end position="254"/>
    </location>
</feature>
<comment type="caution">
    <text evidence="4">The sequence shown here is derived from an EMBL/GenBank/DDBJ whole genome shotgun (WGS) entry which is preliminary data.</text>
</comment>
<organism evidence="4">
    <name type="scientific">Schlesneria paludicola</name>
    <dbReference type="NCBI Taxonomy" id="360056"/>
    <lineage>
        <taxon>Bacteria</taxon>
        <taxon>Pseudomonadati</taxon>
        <taxon>Planctomycetota</taxon>
        <taxon>Planctomycetia</taxon>
        <taxon>Planctomycetales</taxon>
        <taxon>Planctomycetaceae</taxon>
        <taxon>Schlesneria</taxon>
    </lineage>
</organism>
<accession>A0A7C4QMN4</accession>
<feature type="chain" id="PRO_5027624229" evidence="2">
    <location>
        <begin position="22"/>
        <end position="297"/>
    </location>
</feature>
<dbReference type="GO" id="GO:0016787">
    <property type="term" value="F:hydrolase activity"/>
    <property type="evidence" value="ECO:0007669"/>
    <property type="project" value="UniProtKB-KW"/>
</dbReference>
<dbReference type="AlphaFoldDB" id="A0A7C4QMN4"/>
<proteinExistence type="predicted"/>
<dbReference type="InterPro" id="IPR049492">
    <property type="entry name" value="BD-FAE-like_dom"/>
</dbReference>
<dbReference type="InterPro" id="IPR029058">
    <property type="entry name" value="AB_hydrolase_fold"/>
</dbReference>
<dbReference type="SUPFAM" id="SSF53474">
    <property type="entry name" value="alpha/beta-Hydrolases"/>
    <property type="match status" value="1"/>
</dbReference>
<evidence type="ECO:0000259" key="3">
    <source>
        <dbReference type="Pfam" id="PF20434"/>
    </source>
</evidence>
<feature type="signal peptide" evidence="2">
    <location>
        <begin position="1"/>
        <end position="21"/>
    </location>
</feature>
<evidence type="ECO:0000256" key="2">
    <source>
        <dbReference type="SAM" id="SignalP"/>
    </source>
</evidence>
<name>A0A7C4QMN4_9PLAN</name>
<dbReference type="EMBL" id="DSVQ01000007">
    <property type="protein sequence ID" value="HGT38384.1"/>
    <property type="molecule type" value="Genomic_DNA"/>
</dbReference>
<gene>
    <name evidence="4" type="ORF">ENS64_03860</name>
</gene>
<keyword evidence="2" id="KW-0732">Signal</keyword>
<dbReference type="Pfam" id="PF20434">
    <property type="entry name" value="BD-FAE"/>
    <property type="match status" value="1"/>
</dbReference>
<dbReference type="PANTHER" id="PTHR48081">
    <property type="entry name" value="AB HYDROLASE SUPERFAMILY PROTEIN C4A8.06C"/>
    <property type="match status" value="1"/>
</dbReference>
<protein>
    <submittedName>
        <fullName evidence="4">Alpha/beta hydrolase</fullName>
    </submittedName>
</protein>
<keyword evidence="1 4" id="KW-0378">Hydrolase</keyword>